<dbReference type="PANTHER" id="PTHR48228">
    <property type="entry name" value="SUCCINYL-COA--D-CITRAMALATE COA-TRANSFERASE"/>
    <property type="match status" value="1"/>
</dbReference>
<protein>
    <submittedName>
        <fullName evidence="1">Crotonobetainyl-CoA:carnitine CoA-transferase CaiB-like acyl-CoA transferase</fullName>
    </submittedName>
</protein>
<name>A0ABV2GE81_9BACL</name>
<dbReference type="Pfam" id="PF02515">
    <property type="entry name" value="CoA_transf_3"/>
    <property type="match status" value="1"/>
</dbReference>
<dbReference type="EMBL" id="JBEPLW010000027">
    <property type="protein sequence ID" value="MET3576600.1"/>
    <property type="molecule type" value="Genomic_DNA"/>
</dbReference>
<comment type="caution">
    <text evidence="1">The sequence shown here is derived from an EMBL/GenBank/DDBJ whole genome shotgun (WGS) entry which is preliminary data.</text>
</comment>
<evidence type="ECO:0000313" key="1">
    <source>
        <dbReference type="EMBL" id="MET3576600.1"/>
    </source>
</evidence>
<dbReference type="InterPro" id="IPR023606">
    <property type="entry name" value="CoA-Trfase_III_dom_1_sf"/>
</dbReference>
<proteinExistence type="predicted"/>
<dbReference type="Gene3D" id="3.30.1540.10">
    <property type="entry name" value="formyl-coa transferase, domain 3"/>
    <property type="match status" value="1"/>
</dbReference>
<evidence type="ECO:0000313" key="2">
    <source>
        <dbReference type="Proteomes" id="UP001549099"/>
    </source>
</evidence>
<dbReference type="Gene3D" id="3.40.50.10540">
    <property type="entry name" value="Crotonobetainyl-coa:carnitine coa-transferase, domain 1"/>
    <property type="match status" value="1"/>
</dbReference>
<dbReference type="InterPro" id="IPR003673">
    <property type="entry name" value="CoA-Trfase_fam_III"/>
</dbReference>
<dbReference type="PANTHER" id="PTHR48228:SF5">
    <property type="entry name" value="ALPHA-METHYLACYL-COA RACEMASE"/>
    <property type="match status" value="1"/>
</dbReference>
<organism evidence="1 2">
    <name type="scientific">Bhargavaea ullalensis</name>
    <dbReference type="NCBI Taxonomy" id="1265685"/>
    <lineage>
        <taxon>Bacteria</taxon>
        <taxon>Bacillati</taxon>
        <taxon>Bacillota</taxon>
        <taxon>Bacilli</taxon>
        <taxon>Bacillales</taxon>
        <taxon>Caryophanaceae</taxon>
        <taxon>Bhargavaea</taxon>
    </lineage>
</organism>
<dbReference type="RefSeq" id="WP_354198782.1">
    <property type="nucleotide sequence ID" value="NZ_JBEPLW010000027.1"/>
</dbReference>
<gene>
    <name evidence="1" type="ORF">ABID49_002529</name>
</gene>
<dbReference type="SUPFAM" id="SSF89796">
    <property type="entry name" value="CoA-transferase family III (CaiB/BaiF)"/>
    <property type="match status" value="1"/>
</dbReference>
<dbReference type="InterPro" id="IPR044855">
    <property type="entry name" value="CoA-Trfase_III_dom3_sf"/>
</dbReference>
<dbReference type="Proteomes" id="UP001549099">
    <property type="component" value="Unassembled WGS sequence"/>
</dbReference>
<dbReference type="InterPro" id="IPR050509">
    <property type="entry name" value="CoA-transferase_III"/>
</dbReference>
<sequence>MREIKEAGRAPRLSPAAGKFLEGIRILDLTYYLPGPHAAWRLAEMGAAVTKVEPPGGEPGKTLGGGIVHQANNGGKNIIELDLKGDEGRTAIQQLIRDADVLIESFRPGTLDRLGFGERELDALNPGLIYCSMTGYGQEGSYARAGSHDLNYLALSGVLSQLLDANGRPVHPLNTIADFAGALAVSEAVCAALVRKMTTGEGARLDVSITDVLAGWQGVHLAYESAGLSDTGIPGIDGSLARYGIYETADGRHVVLAALEEKFWHAFCDHAGQAGWKGGDERRGGPVHREVGDYFRSRPHEHWLDVSLQTDFCLTPVLRPGELDRHPHWRGRNPQA</sequence>
<keyword evidence="2" id="KW-1185">Reference proteome</keyword>
<reference evidence="1 2" key="1">
    <citation type="submission" date="2024-06" db="EMBL/GenBank/DDBJ databases">
        <title>Genomic Encyclopedia of Type Strains, Phase IV (KMG-IV): sequencing the most valuable type-strain genomes for metagenomic binning, comparative biology and taxonomic classification.</title>
        <authorList>
            <person name="Goeker M."/>
        </authorList>
    </citation>
    <scope>NUCLEOTIDE SEQUENCE [LARGE SCALE GENOMIC DNA]</scope>
    <source>
        <strain evidence="1 2">DSM 26128</strain>
    </source>
</reference>
<accession>A0ABV2GE81</accession>